<feature type="compositionally biased region" description="Low complexity" evidence="1">
    <location>
        <begin position="333"/>
        <end position="350"/>
    </location>
</feature>
<dbReference type="EMBL" id="JAINUG010000073">
    <property type="protein sequence ID" value="KAJ8401100.1"/>
    <property type="molecule type" value="Genomic_DNA"/>
</dbReference>
<dbReference type="InterPro" id="IPR013320">
    <property type="entry name" value="ConA-like_dom_sf"/>
</dbReference>
<feature type="region of interest" description="Disordered" evidence="1">
    <location>
        <begin position="333"/>
        <end position="356"/>
    </location>
</feature>
<organism evidence="2 3">
    <name type="scientific">Aldrovandia affinis</name>
    <dbReference type="NCBI Taxonomy" id="143900"/>
    <lineage>
        <taxon>Eukaryota</taxon>
        <taxon>Metazoa</taxon>
        <taxon>Chordata</taxon>
        <taxon>Craniata</taxon>
        <taxon>Vertebrata</taxon>
        <taxon>Euteleostomi</taxon>
        <taxon>Actinopterygii</taxon>
        <taxon>Neopterygii</taxon>
        <taxon>Teleostei</taxon>
        <taxon>Notacanthiformes</taxon>
        <taxon>Halosauridae</taxon>
        <taxon>Aldrovandia</taxon>
    </lineage>
</organism>
<protein>
    <submittedName>
        <fullName evidence="2">Uncharacterized protein</fullName>
    </submittedName>
</protein>
<evidence type="ECO:0000256" key="1">
    <source>
        <dbReference type="SAM" id="MobiDB-lite"/>
    </source>
</evidence>
<dbReference type="SUPFAM" id="SSF49899">
    <property type="entry name" value="Concanavalin A-like lectins/glucanases"/>
    <property type="match status" value="1"/>
</dbReference>
<dbReference type="Pfam" id="PF13385">
    <property type="entry name" value="Laminin_G_3"/>
    <property type="match status" value="1"/>
</dbReference>
<sequence>MTSRAELAHPSHPDCAQRTARNSFSRLLLEQQQRAAASSDQQRAAAPGARLAAVSRLDPRSARRALDYKTNKESQSLKVLATASHYWPLDAVDGIVGRVWDEIGNRTALRVHNHTVLPFYNSSSIYTNDSAYTNISATVDIVEGVVNKGIYLNGDHGATFLHFGNYNNSCISDPTLCGPKGITFSFFWMNQEAESRFAVSSGGKVISNGFSVYTNSYGGYVEFYTRGNSRRWITKIKIPGPYWTHILFTWTLKSGLSVYVNGTFNVSDPVGNVSKNYGDPYQDLVIGTGNEESYKRYVTSGAFDEFVIWERALSPQEIWDYYRAAKGEPVDVSTTTSVPTSPAPTFSTPALTDAPLPVVTPVPEETQSDEYPALRPGVLESVAISLPRKNIPPDTANNLTLAFLKSVEEVLSSPGWPDVEEQSGPMVSGLIETVDEVMIHMVSNLGSSAQEVISIGGSLLSQVNYSLMKIPQNYNLALYRFPTQGKNYISVPGEAFTQQSQTTIVGLFYHTMHNYYREISP</sequence>
<proteinExistence type="predicted"/>
<name>A0AAD7WLH2_9TELE</name>
<comment type="caution">
    <text evidence="2">The sequence shown here is derived from an EMBL/GenBank/DDBJ whole genome shotgun (WGS) entry which is preliminary data.</text>
</comment>
<accession>A0AAD7WLH2</accession>
<dbReference type="FunFam" id="2.60.120.200:FF:000314">
    <property type="entry name" value="Adhesion G-protein coupled receptor D1"/>
    <property type="match status" value="1"/>
</dbReference>
<evidence type="ECO:0000313" key="3">
    <source>
        <dbReference type="Proteomes" id="UP001221898"/>
    </source>
</evidence>
<dbReference type="Gene3D" id="2.60.120.200">
    <property type="match status" value="1"/>
</dbReference>
<evidence type="ECO:0000313" key="2">
    <source>
        <dbReference type="EMBL" id="KAJ8401100.1"/>
    </source>
</evidence>
<dbReference type="AlphaFoldDB" id="A0AAD7WLH2"/>
<dbReference type="Proteomes" id="UP001221898">
    <property type="component" value="Unassembled WGS sequence"/>
</dbReference>
<keyword evidence="3" id="KW-1185">Reference proteome</keyword>
<gene>
    <name evidence="2" type="ORF">AAFF_G00390570</name>
</gene>
<feature type="region of interest" description="Disordered" evidence="1">
    <location>
        <begin position="31"/>
        <end position="52"/>
    </location>
</feature>
<reference evidence="2" key="1">
    <citation type="journal article" date="2023" name="Science">
        <title>Genome structures resolve the early diversification of teleost fishes.</title>
        <authorList>
            <person name="Parey E."/>
            <person name="Louis A."/>
            <person name="Montfort J."/>
            <person name="Bouchez O."/>
            <person name="Roques C."/>
            <person name="Iampietro C."/>
            <person name="Lluch J."/>
            <person name="Castinel A."/>
            <person name="Donnadieu C."/>
            <person name="Desvignes T."/>
            <person name="Floi Bucao C."/>
            <person name="Jouanno E."/>
            <person name="Wen M."/>
            <person name="Mejri S."/>
            <person name="Dirks R."/>
            <person name="Jansen H."/>
            <person name="Henkel C."/>
            <person name="Chen W.J."/>
            <person name="Zahm M."/>
            <person name="Cabau C."/>
            <person name="Klopp C."/>
            <person name="Thompson A.W."/>
            <person name="Robinson-Rechavi M."/>
            <person name="Braasch I."/>
            <person name="Lecointre G."/>
            <person name="Bobe J."/>
            <person name="Postlethwait J.H."/>
            <person name="Berthelot C."/>
            <person name="Roest Crollius H."/>
            <person name="Guiguen Y."/>
        </authorList>
    </citation>
    <scope>NUCLEOTIDE SEQUENCE</scope>
    <source>
        <strain evidence="2">NC1722</strain>
    </source>
</reference>